<keyword evidence="2" id="KW-0813">Transport</keyword>
<feature type="transmembrane region" description="Helical" evidence="6">
    <location>
        <begin position="113"/>
        <end position="133"/>
    </location>
</feature>
<feature type="transmembrane region" description="Helical" evidence="6">
    <location>
        <begin position="176"/>
        <end position="195"/>
    </location>
</feature>
<dbReference type="EMBL" id="QJSW01000004">
    <property type="protein sequence ID" value="PYE50236.1"/>
    <property type="molecule type" value="Genomic_DNA"/>
</dbReference>
<dbReference type="PROSITE" id="PS50850">
    <property type="entry name" value="MFS"/>
    <property type="match status" value="1"/>
</dbReference>
<reference evidence="8 10" key="1">
    <citation type="submission" date="2018-06" db="EMBL/GenBank/DDBJ databases">
        <title>Genomic Encyclopedia of Type Strains, Phase III (KMG-III): the genomes of soil and plant-associated and newly described type strains.</title>
        <authorList>
            <person name="Whitman W."/>
        </authorList>
    </citation>
    <scope>NUCLEOTIDE SEQUENCE [LARGE SCALE GENOMIC DNA]</scope>
    <source>
        <strain evidence="8 10">CECT 7022</strain>
    </source>
</reference>
<feature type="domain" description="Major facilitator superfamily (MFS) profile" evidence="7">
    <location>
        <begin position="19"/>
        <end position="400"/>
    </location>
</feature>
<dbReference type="PANTHER" id="PTHR42910">
    <property type="entry name" value="TRANSPORTER SCO4007-RELATED"/>
    <property type="match status" value="1"/>
</dbReference>
<keyword evidence="4 6" id="KW-1133">Transmembrane helix</keyword>
<dbReference type="EMBL" id="CP054614">
    <property type="protein sequence ID" value="QKS54927.1"/>
    <property type="molecule type" value="Genomic_DNA"/>
</dbReference>
<evidence type="ECO:0000256" key="4">
    <source>
        <dbReference type="ARBA" id="ARBA00022989"/>
    </source>
</evidence>
<evidence type="ECO:0000256" key="2">
    <source>
        <dbReference type="ARBA" id="ARBA00022448"/>
    </source>
</evidence>
<dbReference type="RefSeq" id="WP_110896076.1">
    <property type="nucleotide sequence ID" value="NZ_CP054614.1"/>
</dbReference>
<evidence type="ECO:0000259" key="7">
    <source>
        <dbReference type="PROSITE" id="PS50850"/>
    </source>
</evidence>
<feature type="transmembrane region" description="Helical" evidence="6">
    <location>
        <begin position="53"/>
        <end position="76"/>
    </location>
</feature>
<evidence type="ECO:0000256" key="6">
    <source>
        <dbReference type="SAM" id="Phobius"/>
    </source>
</evidence>
<comment type="subcellular location">
    <subcellularLocation>
        <location evidence="1">Cell membrane</location>
        <topology evidence="1">Multi-pass membrane protein</topology>
    </subcellularLocation>
</comment>
<evidence type="ECO:0000313" key="8">
    <source>
        <dbReference type="EMBL" id="PYE50236.1"/>
    </source>
</evidence>
<dbReference type="InterPro" id="IPR020846">
    <property type="entry name" value="MFS_dom"/>
</dbReference>
<feature type="transmembrane region" description="Helical" evidence="6">
    <location>
        <begin position="256"/>
        <end position="278"/>
    </location>
</feature>
<evidence type="ECO:0000313" key="11">
    <source>
        <dbReference type="Proteomes" id="UP000509327"/>
    </source>
</evidence>
<feature type="transmembrane region" description="Helical" evidence="6">
    <location>
        <begin position="21"/>
        <end position="41"/>
    </location>
</feature>
<keyword evidence="5 6" id="KW-0472">Membrane</keyword>
<keyword evidence="3 6" id="KW-0812">Transmembrane</keyword>
<evidence type="ECO:0000313" key="10">
    <source>
        <dbReference type="Proteomes" id="UP000247790"/>
    </source>
</evidence>
<gene>
    <name evidence="8" type="ORF">DFQ00_104194</name>
    <name evidence="9" type="ORF">HUB98_00405</name>
</gene>
<evidence type="ECO:0000256" key="5">
    <source>
        <dbReference type="ARBA" id="ARBA00023136"/>
    </source>
</evidence>
<dbReference type="Proteomes" id="UP000247790">
    <property type="component" value="Unassembled WGS sequence"/>
</dbReference>
<evidence type="ECO:0000313" key="9">
    <source>
        <dbReference type="EMBL" id="QKS54927.1"/>
    </source>
</evidence>
<protein>
    <submittedName>
        <fullName evidence="9">MFS transporter</fullName>
    </submittedName>
    <submittedName>
        <fullName evidence="8">Putative MFS family arabinose efflux permease</fullName>
    </submittedName>
</protein>
<dbReference type="Pfam" id="PF07690">
    <property type="entry name" value="MFS_1"/>
    <property type="match status" value="1"/>
</dbReference>
<feature type="transmembrane region" description="Helical" evidence="6">
    <location>
        <begin position="350"/>
        <end position="367"/>
    </location>
</feature>
<reference evidence="9 11" key="2">
    <citation type="submission" date="2020-06" db="EMBL/GenBank/DDBJ databases">
        <title>Complete genome of Paenibacillus barcinonensis KACC11450.</title>
        <authorList>
            <person name="Kim M."/>
            <person name="Park Y.-J."/>
            <person name="Shin J.-H."/>
        </authorList>
    </citation>
    <scope>NUCLEOTIDE SEQUENCE [LARGE SCALE GENOMIC DNA]</scope>
    <source>
        <strain evidence="9 11">KACC11450</strain>
    </source>
</reference>
<dbReference type="PANTHER" id="PTHR42910:SF1">
    <property type="entry name" value="MAJOR FACILITATOR SUPERFAMILY (MFS) PROFILE DOMAIN-CONTAINING PROTEIN"/>
    <property type="match status" value="1"/>
</dbReference>
<feature type="transmembrane region" description="Helical" evidence="6">
    <location>
        <begin position="229"/>
        <end position="250"/>
    </location>
</feature>
<name>A0A2V4VAU6_PAEBA</name>
<dbReference type="Gene3D" id="1.20.1250.20">
    <property type="entry name" value="MFS general substrate transporter like domains"/>
    <property type="match status" value="1"/>
</dbReference>
<dbReference type="GO" id="GO:0022857">
    <property type="term" value="F:transmembrane transporter activity"/>
    <property type="evidence" value="ECO:0007669"/>
    <property type="project" value="InterPro"/>
</dbReference>
<proteinExistence type="predicted"/>
<dbReference type="CDD" id="cd17324">
    <property type="entry name" value="MFS_NepI_like"/>
    <property type="match status" value="1"/>
</dbReference>
<feature type="transmembrane region" description="Helical" evidence="6">
    <location>
        <begin position="145"/>
        <end position="164"/>
    </location>
</feature>
<feature type="transmembrane region" description="Helical" evidence="6">
    <location>
        <begin position="290"/>
        <end position="308"/>
    </location>
</feature>
<keyword evidence="11" id="KW-1185">Reference proteome</keyword>
<evidence type="ECO:0000256" key="1">
    <source>
        <dbReference type="ARBA" id="ARBA00004651"/>
    </source>
</evidence>
<feature type="transmembrane region" description="Helical" evidence="6">
    <location>
        <begin position="373"/>
        <end position="396"/>
    </location>
</feature>
<dbReference type="OrthoDB" id="9815356at2"/>
<dbReference type="InterPro" id="IPR011701">
    <property type="entry name" value="MFS"/>
</dbReference>
<dbReference type="InterPro" id="IPR036259">
    <property type="entry name" value="MFS_trans_sf"/>
</dbReference>
<sequence>MQTPLQNSQLSTPKKQGITRTLAWVFAVCSGLSVANIYYAQPLLDSIARDFDLSTGVIGIVITVTQIWYALGLLLLVPLGDLIPPRKLIIVQMCLSAVALLGAGTAASHAVLFTALAAIGLLAVITQTFVAYAAHLSAESERGAIVGRVTSGIVIGILLARTVAGVMNDWLGWRSVYLLSASLTLISVVVLIHMLPKQSSSPSKLSYLQLLRSTLQLYAELRILRIRGLLAMLIFAAFSMFWTSIVLPLSAPPISLSHSAIGAMGFAGIAGALAAAKAGKQADRGYGQRTTGLALVILVLSWACIGMLHTSLWFLIVGIIVLDLAVQAVHVTNQSLIYQVRPEAQSRLTASYMIFYSIGSAAGSIISTQGYAYAGWTGVCWSGAAVSTLALLVWLIDRKSDCLA</sequence>
<dbReference type="Proteomes" id="UP000509327">
    <property type="component" value="Chromosome"/>
</dbReference>
<feature type="transmembrane region" description="Helical" evidence="6">
    <location>
        <begin position="88"/>
        <end position="107"/>
    </location>
</feature>
<dbReference type="SUPFAM" id="SSF103473">
    <property type="entry name" value="MFS general substrate transporter"/>
    <property type="match status" value="1"/>
</dbReference>
<accession>A0A2V4VAU6</accession>
<evidence type="ECO:0000256" key="3">
    <source>
        <dbReference type="ARBA" id="ARBA00022692"/>
    </source>
</evidence>
<feature type="transmembrane region" description="Helical" evidence="6">
    <location>
        <begin position="314"/>
        <end position="338"/>
    </location>
</feature>
<dbReference type="GO" id="GO:0005886">
    <property type="term" value="C:plasma membrane"/>
    <property type="evidence" value="ECO:0007669"/>
    <property type="project" value="UniProtKB-SubCell"/>
</dbReference>
<organism evidence="8 10">
    <name type="scientific">Paenibacillus barcinonensis</name>
    <dbReference type="NCBI Taxonomy" id="198119"/>
    <lineage>
        <taxon>Bacteria</taxon>
        <taxon>Bacillati</taxon>
        <taxon>Bacillota</taxon>
        <taxon>Bacilli</taxon>
        <taxon>Bacillales</taxon>
        <taxon>Paenibacillaceae</taxon>
        <taxon>Paenibacillus</taxon>
    </lineage>
</organism>
<dbReference type="AlphaFoldDB" id="A0A2V4VAU6"/>